<dbReference type="PANTHER" id="PTHR21398:SF22">
    <property type="entry name" value="IP12060P-RELATED"/>
    <property type="match status" value="1"/>
</dbReference>
<proteinExistence type="predicted"/>
<dbReference type="RefSeq" id="XP_017776023.1">
    <property type="nucleotide sequence ID" value="XM_017920534.1"/>
</dbReference>
<evidence type="ECO:0000313" key="1">
    <source>
        <dbReference type="Proteomes" id="UP000695000"/>
    </source>
</evidence>
<name>A0ABM1MN73_NICVS</name>
<protein>
    <submittedName>
        <fullName evidence="2">Uncharacterized protein LOC108562258</fullName>
    </submittedName>
</protein>
<dbReference type="InterPro" id="IPR006631">
    <property type="entry name" value="DM4_12"/>
</dbReference>
<dbReference type="Pfam" id="PF07841">
    <property type="entry name" value="DM4_12"/>
    <property type="match status" value="1"/>
</dbReference>
<accession>A0ABM1MN73</accession>
<keyword evidence="1" id="KW-1185">Reference proteome</keyword>
<dbReference type="PANTHER" id="PTHR21398">
    <property type="entry name" value="AGAP007094-PA"/>
    <property type="match status" value="1"/>
</dbReference>
<gene>
    <name evidence="2" type="primary">LOC108562258</name>
</gene>
<dbReference type="GeneID" id="108562258"/>
<reference evidence="2" key="1">
    <citation type="submission" date="2025-08" db="UniProtKB">
        <authorList>
            <consortium name="RefSeq"/>
        </authorList>
    </citation>
    <scope>IDENTIFICATION</scope>
    <source>
        <tissue evidence="2">Whole Larva</tissue>
    </source>
</reference>
<dbReference type="Proteomes" id="UP000695000">
    <property type="component" value="Unplaced"/>
</dbReference>
<evidence type="ECO:0000313" key="2">
    <source>
        <dbReference type="RefSeq" id="XP_017776023.1"/>
    </source>
</evidence>
<sequence length="103" mass="11983">MAKRFNRRILYKLIESKIKFHGFPGLECLLRVICEASTYTFQHTGVLADLFHIIFTPSSSKENFISREYHQAEHSGKMRNCSKYNDKCSISLLDLFSYIGDIL</sequence>
<dbReference type="SMART" id="SM00718">
    <property type="entry name" value="DM4_12"/>
    <property type="match status" value="1"/>
</dbReference>
<organism evidence="1 2">
    <name type="scientific">Nicrophorus vespilloides</name>
    <name type="common">Boreal carrion beetle</name>
    <dbReference type="NCBI Taxonomy" id="110193"/>
    <lineage>
        <taxon>Eukaryota</taxon>
        <taxon>Metazoa</taxon>
        <taxon>Ecdysozoa</taxon>
        <taxon>Arthropoda</taxon>
        <taxon>Hexapoda</taxon>
        <taxon>Insecta</taxon>
        <taxon>Pterygota</taxon>
        <taxon>Neoptera</taxon>
        <taxon>Endopterygota</taxon>
        <taxon>Coleoptera</taxon>
        <taxon>Polyphaga</taxon>
        <taxon>Staphyliniformia</taxon>
        <taxon>Silphidae</taxon>
        <taxon>Nicrophorinae</taxon>
        <taxon>Nicrophorus</taxon>
    </lineage>
</organism>